<protein>
    <submittedName>
        <fullName evidence="1">Uncharacterized protein</fullName>
    </submittedName>
</protein>
<dbReference type="AlphaFoldDB" id="A0A7Z1A3H1"/>
<sequence length="38" mass="4542">MHGTTDHQFKKYKIKKAMNKTWLWEFKQIIGYCPAAQA</sequence>
<comment type="caution">
    <text evidence="1">The sequence shown here is derived from an EMBL/GenBank/DDBJ whole genome shotgun (WGS) entry which is preliminary data.</text>
</comment>
<proteinExistence type="predicted"/>
<dbReference type="Proteomes" id="UP000078446">
    <property type="component" value="Unassembled WGS sequence"/>
</dbReference>
<name>A0A7Z1A3H1_MORCA</name>
<dbReference type="EMBL" id="LXHE01000015">
    <property type="protein sequence ID" value="OAV00110.1"/>
    <property type="molecule type" value="Genomic_DNA"/>
</dbReference>
<accession>A0A7Z1A3H1</accession>
<organism evidence="1 2">
    <name type="scientific">Moraxella catarrhalis</name>
    <name type="common">Branhamella catarrhalis</name>
    <dbReference type="NCBI Taxonomy" id="480"/>
    <lineage>
        <taxon>Bacteria</taxon>
        <taxon>Pseudomonadati</taxon>
        <taxon>Pseudomonadota</taxon>
        <taxon>Gammaproteobacteria</taxon>
        <taxon>Moraxellales</taxon>
        <taxon>Moraxellaceae</taxon>
        <taxon>Moraxella</taxon>
    </lineage>
</organism>
<reference evidence="1 2" key="1">
    <citation type="journal article" date="2016" name="Genome Biol. Evol.">
        <title>Comparative Genomic Analyses of the Moraxella catarrhalis Serosensitive and Seroresistant Lineages Demonstrate Their Independent Evolution.</title>
        <authorList>
            <person name="Earl J.P."/>
            <person name="de Vries S.P."/>
            <person name="Ahmed A."/>
            <person name="Powell E."/>
            <person name="Schultz M.P."/>
            <person name="Hermans P.W."/>
            <person name="Hill D.J."/>
            <person name="Zhou Z."/>
            <person name="Constantinidou C.I."/>
            <person name="Hu F.Z."/>
            <person name="Bootsma H.J."/>
            <person name="Ehrlich G.D."/>
        </authorList>
    </citation>
    <scope>NUCLEOTIDE SEQUENCE [LARGE SCALE GENOMIC DNA]</scope>
    <source>
        <strain evidence="1 2">Z7574</strain>
    </source>
</reference>
<gene>
    <name evidence="1" type="ORF">AO382_1588</name>
</gene>
<evidence type="ECO:0000313" key="2">
    <source>
        <dbReference type="Proteomes" id="UP000078446"/>
    </source>
</evidence>
<evidence type="ECO:0000313" key="1">
    <source>
        <dbReference type="EMBL" id="OAV00110.1"/>
    </source>
</evidence>